<evidence type="ECO:0000256" key="12">
    <source>
        <dbReference type="PIRSR" id="PIRSR001415-5"/>
    </source>
</evidence>
<keyword evidence="5" id="KW-0350">Heme biosynthesis</keyword>
<dbReference type="UniPathway" id="UPA00251">
    <property type="reaction ID" value="UER00318"/>
</dbReference>
<dbReference type="PANTHER" id="PTHR11458:SF0">
    <property type="entry name" value="DELTA-AMINOLEVULINIC ACID DEHYDRATASE"/>
    <property type="match status" value="1"/>
</dbReference>
<name>A0A1F5V5W9_9BACT</name>
<dbReference type="SUPFAM" id="SSF51569">
    <property type="entry name" value="Aldolase"/>
    <property type="match status" value="1"/>
</dbReference>
<feature type="binding site" evidence="10">
    <location>
        <position position="216"/>
    </location>
    <ligand>
        <name>5-aminolevulinate</name>
        <dbReference type="ChEBI" id="CHEBI:356416"/>
        <label>1</label>
    </ligand>
</feature>
<dbReference type="GO" id="GO:0005829">
    <property type="term" value="C:cytosol"/>
    <property type="evidence" value="ECO:0007669"/>
    <property type="project" value="TreeGrafter"/>
</dbReference>
<sequence length="321" mass="35940">MEFPIYRPRRMRRTKLLRRMIKETYLTPYDFVYPTFVVPGKGVKEEIKSMPGAYRFSVDKLVEEAKELQKLNVNYMILFGIPETKDPEGSGAYGKDGIIQRAVRAIKDATQLVMITDVCMCEYTSHGHCGILKGEEVDNDATLDSLALIALSQAEAGADIIAPSDMMDGRVDAIRSILDENNFSHIPILSYAAKYSSAFYGPFREAAESTPQFGDRKSYQMDPANGREALREVTLDLQEGADIVMVKPAMPYLDIIRMVKDEFDYPVAAYQVSGEYAMIKAGAKMGWVDEAKIMLESLTCIKRAGADIILTYFAKDIAKIL</sequence>
<dbReference type="PIRSF" id="PIRSF001415">
    <property type="entry name" value="Porphbilin_synth"/>
    <property type="match status" value="1"/>
</dbReference>
<evidence type="ECO:0000313" key="15">
    <source>
        <dbReference type="EMBL" id="OGF58678.1"/>
    </source>
</evidence>
<dbReference type="STRING" id="1817863.A2Y62_06975"/>
<dbReference type="InterPro" id="IPR013785">
    <property type="entry name" value="Aldolase_TIM"/>
</dbReference>
<feature type="binding site" evidence="11">
    <location>
        <position position="121"/>
    </location>
    <ligand>
        <name>Zn(2+)</name>
        <dbReference type="ChEBI" id="CHEBI:29105"/>
        <note>catalytic</note>
    </ligand>
</feature>
<dbReference type="SMART" id="SM01004">
    <property type="entry name" value="ALAD"/>
    <property type="match status" value="1"/>
</dbReference>
<evidence type="ECO:0000256" key="2">
    <source>
        <dbReference type="ARBA" id="ARBA00008055"/>
    </source>
</evidence>
<evidence type="ECO:0000256" key="13">
    <source>
        <dbReference type="RuleBase" id="RU000515"/>
    </source>
</evidence>
<evidence type="ECO:0000256" key="6">
    <source>
        <dbReference type="ARBA" id="ARBA00023239"/>
    </source>
</evidence>
<dbReference type="GO" id="GO:0008270">
    <property type="term" value="F:zinc ion binding"/>
    <property type="evidence" value="ECO:0007669"/>
    <property type="project" value="TreeGrafter"/>
</dbReference>
<dbReference type="NCBIfam" id="NF006762">
    <property type="entry name" value="PRK09283.1"/>
    <property type="match status" value="1"/>
</dbReference>
<dbReference type="FunFam" id="3.20.20.70:FF:000019">
    <property type="entry name" value="Delta-aminolevulinic acid dehydratase"/>
    <property type="match status" value="1"/>
</dbReference>
<comment type="similarity">
    <text evidence="2 14">Belongs to the ALAD family.</text>
</comment>
<feature type="binding site" evidence="10">
    <location>
        <position position="312"/>
    </location>
    <ligand>
        <name>5-aminolevulinate</name>
        <dbReference type="ChEBI" id="CHEBI:356416"/>
        <label>2</label>
    </ligand>
</feature>
<dbReference type="CDD" id="cd00384">
    <property type="entry name" value="ALAD_PBGS"/>
    <property type="match status" value="1"/>
</dbReference>
<dbReference type="InterPro" id="IPR001731">
    <property type="entry name" value="ALAD"/>
</dbReference>
<evidence type="ECO:0000256" key="8">
    <source>
        <dbReference type="ARBA" id="ARBA00047651"/>
    </source>
</evidence>
<comment type="catalytic activity">
    <reaction evidence="8 13">
        <text>2 5-aminolevulinate = porphobilinogen + 2 H2O + H(+)</text>
        <dbReference type="Rhea" id="RHEA:24064"/>
        <dbReference type="ChEBI" id="CHEBI:15377"/>
        <dbReference type="ChEBI" id="CHEBI:15378"/>
        <dbReference type="ChEBI" id="CHEBI:58126"/>
        <dbReference type="ChEBI" id="CHEBI:356416"/>
        <dbReference type="EC" id="4.2.1.24"/>
    </reaction>
</comment>
<organism evidence="15 16">
    <name type="scientific">Candidatus Fischerbacteria bacterium RBG_13_37_8</name>
    <dbReference type="NCBI Taxonomy" id="1817863"/>
    <lineage>
        <taxon>Bacteria</taxon>
        <taxon>Candidatus Fischeribacteriota</taxon>
    </lineage>
</organism>
<dbReference type="InterPro" id="IPR030656">
    <property type="entry name" value="ALAD_AS"/>
</dbReference>
<dbReference type="Proteomes" id="UP000178943">
    <property type="component" value="Unassembled WGS sequence"/>
</dbReference>
<keyword evidence="12" id="KW-0460">Magnesium</keyword>
<dbReference type="PROSITE" id="PS00169">
    <property type="entry name" value="D_ALA_DEHYDRATASE"/>
    <property type="match status" value="1"/>
</dbReference>
<evidence type="ECO:0000256" key="4">
    <source>
        <dbReference type="ARBA" id="ARBA00020771"/>
    </source>
</evidence>
<dbReference type="PRINTS" id="PR00144">
    <property type="entry name" value="DALDHYDRTASE"/>
</dbReference>
<dbReference type="Pfam" id="PF00490">
    <property type="entry name" value="ALAD"/>
    <property type="match status" value="1"/>
</dbReference>
<evidence type="ECO:0000256" key="10">
    <source>
        <dbReference type="PIRSR" id="PIRSR001415-2"/>
    </source>
</evidence>
<keyword evidence="7 13" id="KW-0627">Porphyrin biosynthesis</keyword>
<feature type="active site" description="Schiff-base intermediate with substrate" evidence="9">
    <location>
        <position position="247"/>
    </location>
</feature>
<feature type="binding site" evidence="10">
    <location>
        <position position="204"/>
    </location>
    <ligand>
        <name>5-aminolevulinate</name>
        <dbReference type="ChEBI" id="CHEBI:356416"/>
        <label>1</label>
    </ligand>
</feature>
<dbReference type="GO" id="GO:0006782">
    <property type="term" value="P:protoporphyrinogen IX biosynthetic process"/>
    <property type="evidence" value="ECO:0007669"/>
    <property type="project" value="UniProtKB-UniPathway"/>
</dbReference>
<protein>
    <recommendedName>
        <fullName evidence="4 13">Delta-aminolevulinic acid dehydratase</fullName>
        <ecNumber evidence="3 13">4.2.1.24</ecNumber>
    </recommendedName>
</protein>
<dbReference type="Gene3D" id="3.20.20.70">
    <property type="entry name" value="Aldolase class I"/>
    <property type="match status" value="1"/>
</dbReference>
<keyword evidence="11" id="KW-0479">Metal-binding</keyword>
<dbReference type="EMBL" id="MFGW01000235">
    <property type="protein sequence ID" value="OGF58678.1"/>
    <property type="molecule type" value="Genomic_DNA"/>
</dbReference>
<feature type="binding site" evidence="11">
    <location>
        <position position="129"/>
    </location>
    <ligand>
        <name>Zn(2+)</name>
        <dbReference type="ChEBI" id="CHEBI:29105"/>
        <note>catalytic</note>
    </ligand>
</feature>
<evidence type="ECO:0000256" key="14">
    <source>
        <dbReference type="RuleBase" id="RU004161"/>
    </source>
</evidence>
<dbReference type="PANTHER" id="PTHR11458">
    <property type="entry name" value="DELTA-AMINOLEVULINIC ACID DEHYDRATASE"/>
    <property type="match status" value="1"/>
</dbReference>
<keyword evidence="6 13" id="KW-0456">Lyase</keyword>
<evidence type="ECO:0000256" key="5">
    <source>
        <dbReference type="ARBA" id="ARBA00023133"/>
    </source>
</evidence>
<keyword evidence="11" id="KW-0862">Zinc</keyword>
<evidence type="ECO:0000256" key="3">
    <source>
        <dbReference type="ARBA" id="ARBA00012053"/>
    </source>
</evidence>
<accession>A0A1F5V5W9</accession>
<evidence type="ECO:0000313" key="16">
    <source>
        <dbReference type="Proteomes" id="UP000178943"/>
    </source>
</evidence>
<comment type="caution">
    <text evidence="15">The sequence shown here is derived from an EMBL/GenBank/DDBJ whole genome shotgun (WGS) entry which is preliminary data.</text>
</comment>
<evidence type="ECO:0000256" key="1">
    <source>
        <dbReference type="ARBA" id="ARBA00004694"/>
    </source>
</evidence>
<gene>
    <name evidence="15" type="ORF">A2Y62_06975</name>
</gene>
<comment type="subunit">
    <text evidence="13">Homooctamer.</text>
</comment>
<proteinExistence type="inferred from homology"/>
<evidence type="ECO:0000256" key="11">
    <source>
        <dbReference type="PIRSR" id="PIRSR001415-3"/>
    </source>
</evidence>
<feature type="active site" description="Schiff-base intermediate with substrate" evidence="9">
    <location>
        <position position="194"/>
    </location>
</feature>
<feature type="binding site" evidence="11">
    <location>
        <position position="119"/>
    </location>
    <ligand>
        <name>Zn(2+)</name>
        <dbReference type="ChEBI" id="CHEBI:29105"/>
        <note>catalytic</note>
    </ligand>
</feature>
<evidence type="ECO:0000256" key="7">
    <source>
        <dbReference type="ARBA" id="ARBA00023244"/>
    </source>
</evidence>
<dbReference type="GO" id="GO:0004655">
    <property type="term" value="F:porphobilinogen synthase activity"/>
    <property type="evidence" value="ECO:0007669"/>
    <property type="project" value="UniProtKB-EC"/>
</dbReference>
<reference evidence="15 16" key="1">
    <citation type="journal article" date="2016" name="Nat. Commun.">
        <title>Thousands of microbial genomes shed light on interconnected biogeochemical processes in an aquifer system.</title>
        <authorList>
            <person name="Anantharaman K."/>
            <person name="Brown C.T."/>
            <person name="Hug L.A."/>
            <person name="Sharon I."/>
            <person name="Castelle C.J."/>
            <person name="Probst A.J."/>
            <person name="Thomas B.C."/>
            <person name="Singh A."/>
            <person name="Wilkins M.J."/>
            <person name="Karaoz U."/>
            <person name="Brodie E.L."/>
            <person name="Williams K.H."/>
            <person name="Hubbard S.S."/>
            <person name="Banfield J.F."/>
        </authorList>
    </citation>
    <scope>NUCLEOTIDE SEQUENCE [LARGE SCALE GENOMIC DNA]</scope>
</reference>
<evidence type="ECO:0000256" key="9">
    <source>
        <dbReference type="PIRSR" id="PIRSR001415-1"/>
    </source>
</evidence>
<feature type="binding site" evidence="12">
    <location>
        <position position="232"/>
    </location>
    <ligand>
        <name>Mg(2+)</name>
        <dbReference type="ChEBI" id="CHEBI:18420"/>
    </ligand>
</feature>
<feature type="binding site" evidence="10">
    <location>
        <position position="273"/>
    </location>
    <ligand>
        <name>5-aminolevulinate</name>
        <dbReference type="ChEBI" id="CHEBI:356416"/>
        <label>2</label>
    </ligand>
</feature>
<dbReference type="AlphaFoldDB" id="A0A1F5V5W9"/>
<comment type="pathway">
    <text evidence="1">Porphyrin-containing compound metabolism; protoporphyrin-IX biosynthesis; coproporphyrinogen-III from 5-aminolevulinate: step 1/4.</text>
</comment>
<dbReference type="EC" id="4.2.1.24" evidence="3 13"/>